<protein>
    <submittedName>
        <fullName evidence="3">Retrovirus-related Pol polyprotein from transposon TNT 1-94</fullName>
    </submittedName>
</protein>
<reference evidence="3" key="1">
    <citation type="submission" date="2020-06" db="EMBL/GenBank/DDBJ databases">
        <authorList>
            <person name="Li T."/>
            <person name="Hu X."/>
            <person name="Zhang T."/>
            <person name="Song X."/>
            <person name="Zhang H."/>
            <person name="Dai N."/>
            <person name="Sheng W."/>
            <person name="Hou X."/>
            <person name="Wei L."/>
        </authorList>
    </citation>
    <scope>NUCLEOTIDE SEQUENCE</scope>
    <source>
        <strain evidence="3">G02</strain>
        <tissue evidence="3">Leaf</tissue>
    </source>
</reference>
<feature type="compositionally biased region" description="Polar residues" evidence="1">
    <location>
        <begin position="50"/>
        <end position="69"/>
    </location>
</feature>
<dbReference type="SUPFAM" id="SSF53098">
    <property type="entry name" value="Ribonuclease H-like"/>
    <property type="match status" value="1"/>
</dbReference>
<sequence>MAALSRTLPDLSKLEPLDGANFKRWSQKFLIFFEQLDVDYVLFTDPPENPQSTSDASTAIVTTTQTEANRPNDKLKAKYERDNKMVRGHLLNHMSNTLFDLFVNQKSAKEIWNTLEIRYGGDDAGRKKYVVRKWLQFHMIDDRPIMDQVHEYENLAADVLNEGMKMCDTLQANVLLEKFPRSWNEYRNHLKHKKKDLNLQELISHMRTEEANRLKDKKLSNSSSNSFKANLVESSTSNKDRRVTKPISVINERQNAQTTPQVNLAETEEVIGAVVVEANLVENKFDWILDTGASKHFCSNKELFQELKEAEDGECIYMGNSATAGVLGKGKVLLKLTSGKTLALQDELLRHVNFDSIKRLKSMNLINTSEASKSTKCSICVESKFAKKPFKPITQRCTELIELIHSDLADFKNTLSKGGKKYYISFVDDYSGYTKIYLLRTKDEATEIFLKYKCEVENQLDKRIKRLRTDRGGEYSTNFLKEFCENNDIIHETSAPYTPQQNGIAERKNRTLKEMMNAMLLSSGMPDNMWGEAVLSACYVLNRVPHKKLDKTPYELWKGFTLNLSYLKVWGCLAKVAYPDFRKSNIGPRTFNCVFVGYAQSSAAYRFMCLHDNSFCESRDAEFFELIFPMNKMHDSLVGKHPTTT</sequence>
<reference evidence="3" key="2">
    <citation type="journal article" date="2024" name="Plant">
        <title>Genomic evolution and insights into agronomic trait innovations of Sesamum species.</title>
        <authorList>
            <person name="Miao H."/>
            <person name="Wang L."/>
            <person name="Qu L."/>
            <person name="Liu H."/>
            <person name="Sun Y."/>
            <person name="Le M."/>
            <person name="Wang Q."/>
            <person name="Wei S."/>
            <person name="Zheng Y."/>
            <person name="Lin W."/>
            <person name="Duan Y."/>
            <person name="Cao H."/>
            <person name="Xiong S."/>
            <person name="Wang X."/>
            <person name="Wei L."/>
            <person name="Li C."/>
            <person name="Ma Q."/>
            <person name="Ju M."/>
            <person name="Zhao R."/>
            <person name="Li G."/>
            <person name="Mu C."/>
            <person name="Tian Q."/>
            <person name="Mei H."/>
            <person name="Zhang T."/>
            <person name="Gao T."/>
            <person name="Zhang H."/>
        </authorList>
    </citation>
    <scope>NUCLEOTIDE SEQUENCE</scope>
    <source>
        <strain evidence="3">G02</strain>
    </source>
</reference>
<dbReference type="InterPro" id="IPR001584">
    <property type="entry name" value="Integrase_cat-core"/>
</dbReference>
<dbReference type="InterPro" id="IPR054722">
    <property type="entry name" value="PolX-like_BBD"/>
</dbReference>
<dbReference type="PANTHER" id="PTHR47592">
    <property type="entry name" value="PBF68 PROTEIN"/>
    <property type="match status" value="1"/>
</dbReference>
<dbReference type="PANTHER" id="PTHR47592:SF30">
    <property type="entry name" value="CCHC-TYPE DOMAIN-CONTAINING PROTEIN"/>
    <property type="match status" value="1"/>
</dbReference>
<dbReference type="Gene3D" id="3.30.420.10">
    <property type="entry name" value="Ribonuclease H-like superfamily/Ribonuclease H"/>
    <property type="match status" value="1"/>
</dbReference>
<name>A0AAW2K890_SESRA</name>
<dbReference type="Pfam" id="PF14223">
    <property type="entry name" value="Retrotran_gag_2"/>
    <property type="match status" value="1"/>
</dbReference>
<dbReference type="InterPro" id="IPR012337">
    <property type="entry name" value="RNaseH-like_sf"/>
</dbReference>
<dbReference type="AlphaFoldDB" id="A0AAW2K890"/>
<dbReference type="Pfam" id="PF22936">
    <property type="entry name" value="Pol_BBD"/>
    <property type="match status" value="1"/>
</dbReference>
<dbReference type="InterPro" id="IPR036397">
    <property type="entry name" value="RNaseH_sf"/>
</dbReference>
<feature type="domain" description="Integrase catalytic" evidence="2">
    <location>
        <begin position="388"/>
        <end position="561"/>
    </location>
</feature>
<evidence type="ECO:0000259" key="2">
    <source>
        <dbReference type="PROSITE" id="PS50994"/>
    </source>
</evidence>
<dbReference type="Pfam" id="PF00665">
    <property type="entry name" value="rve"/>
    <property type="match status" value="1"/>
</dbReference>
<feature type="compositionally biased region" description="Low complexity" evidence="1">
    <location>
        <begin position="220"/>
        <end position="231"/>
    </location>
</feature>
<accession>A0AAW2K890</accession>
<feature type="region of interest" description="Disordered" evidence="1">
    <location>
        <begin position="48"/>
        <end position="71"/>
    </location>
</feature>
<organism evidence="3">
    <name type="scientific">Sesamum radiatum</name>
    <name type="common">Black benniseed</name>
    <dbReference type="NCBI Taxonomy" id="300843"/>
    <lineage>
        <taxon>Eukaryota</taxon>
        <taxon>Viridiplantae</taxon>
        <taxon>Streptophyta</taxon>
        <taxon>Embryophyta</taxon>
        <taxon>Tracheophyta</taxon>
        <taxon>Spermatophyta</taxon>
        <taxon>Magnoliopsida</taxon>
        <taxon>eudicotyledons</taxon>
        <taxon>Gunneridae</taxon>
        <taxon>Pentapetalae</taxon>
        <taxon>asterids</taxon>
        <taxon>lamiids</taxon>
        <taxon>Lamiales</taxon>
        <taxon>Pedaliaceae</taxon>
        <taxon>Sesamum</taxon>
    </lineage>
</organism>
<dbReference type="EMBL" id="JACGWJ010000029">
    <property type="protein sequence ID" value="KAL0303170.1"/>
    <property type="molecule type" value="Genomic_DNA"/>
</dbReference>
<proteinExistence type="predicted"/>
<dbReference type="GO" id="GO:0003676">
    <property type="term" value="F:nucleic acid binding"/>
    <property type="evidence" value="ECO:0007669"/>
    <property type="project" value="InterPro"/>
</dbReference>
<dbReference type="GO" id="GO:0015074">
    <property type="term" value="P:DNA integration"/>
    <property type="evidence" value="ECO:0007669"/>
    <property type="project" value="InterPro"/>
</dbReference>
<dbReference type="PROSITE" id="PS50994">
    <property type="entry name" value="INTEGRASE"/>
    <property type="match status" value="1"/>
</dbReference>
<comment type="caution">
    <text evidence="3">The sequence shown here is derived from an EMBL/GenBank/DDBJ whole genome shotgun (WGS) entry which is preliminary data.</text>
</comment>
<dbReference type="Pfam" id="PF25597">
    <property type="entry name" value="SH3_retrovirus"/>
    <property type="match status" value="1"/>
</dbReference>
<evidence type="ECO:0000313" key="3">
    <source>
        <dbReference type="EMBL" id="KAL0303170.1"/>
    </source>
</evidence>
<evidence type="ECO:0000256" key="1">
    <source>
        <dbReference type="SAM" id="MobiDB-lite"/>
    </source>
</evidence>
<feature type="region of interest" description="Disordered" evidence="1">
    <location>
        <begin position="213"/>
        <end position="239"/>
    </location>
</feature>
<dbReference type="InterPro" id="IPR057670">
    <property type="entry name" value="SH3_retrovirus"/>
</dbReference>
<gene>
    <name evidence="3" type="ORF">Sradi_6185100</name>
</gene>